<evidence type="ECO:0000259" key="3">
    <source>
        <dbReference type="Pfam" id="PF01370"/>
    </source>
</evidence>
<name>A0A7R9L6Z6_9ACAR</name>
<gene>
    <name evidence="4" type="ORF">OSB1V03_LOCUS15527</name>
</gene>
<protein>
    <recommendedName>
        <fullName evidence="3">NAD-dependent epimerase/dehydratase domain-containing protein</fullName>
    </recommendedName>
</protein>
<keyword evidence="5" id="KW-1185">Reference proteome</keyword>
<dbReference type="CDD" id="cd05238">
    <property type="entry name" value="Gne_like_SDR_e"/>
    <property type="match status" value="1"/>
</dbReference>
<dbReference type="PANTHER" id="PTHR43103:SF3">
    <property type="entry name" value="ADP-L-GLYCERO-D-MANNO-HEPTOSE-6-EPIMERASE"/>
    <property type="match status" value="1"/>
</dbReference>
<dbReference type="InterPro" id="IPR001509">
    <property type="entry name" value="Epimerase_deHydtase"/>
</dbReference>
<reference evidence="4" key="1">
    <citation type="submission" date="2020-11" db="EMBL/GenBank/DDBJ databases">
        <authorList>
            <person name="Tran Van P."/>
        </authorList>
    </citation>
    <scope>NUCLEOTIDE SEQUENCE</scope>
</reference>
<evidence type="ECO:0000313" key="4">
    <source>
        <dbReference type="EMBL" id="CAD7635135.1"/>
    </source>
</evidence>
<dbReference type="Proteomes" id="UP000759131">
    <property type="component" value="Unassembled WGS sequence"/>
</dbReference>
<sequence>MDAMRRPSTGRKRSISNKFKILITGGNGFLGQQLAKALLQPRDELRFDELILVDIQKPVSPVRDDRVRCLVFDLTRPEAVDELFQTSIDIIFHLAAVVSGHAERDLDLGYKVNVECTHNLLETIRHQNRPQTRLVFASSCAVYGWPQPMDQDIDERTAVLAQSSYGNQKAMSELMIADYTRRGYIDGRVLRLPTVSVRPGAANLAVTSFASGIIREPLSGRIAICPVARDQKIWITSPKTVVENFIHAAVLPATAFGPHRNVNLPGITVTVDQMMDSLAQIAGQKTAELIRFEYNPQIDAIVSSLPVSFDVRRALDLGFSVDSDFSYIIQSYINQELSPPSDRSSSES</sequence>
<dbReference type="OrthoDB" id="16464at2759"/>
<dbReference type="GO" id="GO:0016491">
    <property type="term" value="F:oxidoreductase activity"/>
    <property type="evidence" value="ECO:0007669"/>
    <property type="project" value="InterPro"/>
</dbReference>
<dbReference type="SUPFAM" id="SSF51735">
    <property type="entry name" value="NAD(P)-binding Rossmann-fold domains"/>
    <property type="match status" value="1"/>
</dbReference>
<dbReference type="EMBL" id="OC870668">
    <property type="protein sequence ID" value="CAD7635135.1"/>
    <property type="molecule type" value="Genomic_DNA"/>
</dbReference>
<dbReference type="Pfam" id="PF01370">
    <property type="entry name" value="Epimerase"/>
    <property type="match status" value="1"/>
</dbReference>
<dbReference type="PANTHER" id="PTHR43103">
    <property type="entry name" value="NUCLEOSIDE-DIPHOSPHATE-SUGAR EPIMERASE"/>
    <property type="match status" value="1"/>
</dbReference>
<dbReference type="InterPro" id="IPR050005">
    <property type="entry name" value="DenD"/>
</dbReference>
<keyword evidence="2" id="KW-0119">Carbohydrate metabolism</keyword>
<feature type="domain" description="NAD-dependent epimerase/dehydratase" evidence="3">
    <location>
        <begin position="21"/>
        <end position="221"/>
    </location>
</feature>
<dbReference type="EMBL" id="CAJPIZ010016093">
    <property type="protein sequence ID" value="CAG2115565.1"/>
    <property type="molecule type" value="Genomic_DNA"/>
</dbReference>
<dbReference type="Gene3D" id="3.90.25.10">
    <property type="entry name" value="UDP-galactose 4-epimerase, domain 1"/>
    <property type="match status" value="1"/>
</dbReference>
<evidence type="ECO:0000256" key="2">
    <source>
        <dbReference type="ARBA" id="ARBA00023277"/>
    </source>
</evidence>
<evidence type="ECO:0000313" key="5">
    <source>
        <dbReference type="Proteomes" id="UP000759131"/>
    </source>
</evidence>
<dbReference type="AlphaFoldDB" id="A0A7R9L6Z6"/>
<evidence type="ECO:0000256" key="1">
    <source>
        <dbReference type="ARBA" id="ARBA00022857"/>
    </source>
</evidence>
<keyword evidence="1" id="KW-0521">NADP</keyword>
<organism evidence="4">
    <name type="scientific">Medioppia subpectinata</name>
    <dbReference type="NCBI Taxonomy" id="1979941"/>
    <lineage>
        <taxon>Eukaryota</taxon>
        <taxon>Metazoa</taxon>
        <taxon>Ecdysozoa</taxon>
        <taxon>Arthropoda</taxon>
        <taxon>Chelicerata</taxon>
        <taxon>Arachnida</taxon>
        <taxon>Acari</taxon>
        <taxon>Acariformes</taxon>
        <taxon>Sarcoptiformes</taxon>
        <taxon>Oribatida</taxon>
        <taxon>Brachypylina</taxon>
        <taxon>Oppioidea</taxon>
        <taxon>Oppiidae</taxon>
        <taxon>Medioppia</taxon>
    </lineage>
</organism>
<dbReference type="NCBIfam" id="NF043036">
    <property type="entry name" value="ErythonDh"/>
    <property type="match status" value="1"/>
</dbReference>
<feature type="non-terminal residue" evidence="4">
    <location>
        <position position="348"/>
    </location>
</feature>
<accession>A0A7R9L6Z6</accession>
<proteinExistence type="predicted"/>
<dbReference type="Gene3D" id="3.40.50.720">
    <property type="entry name" value="NAD(P)-binding Rossmann-like Domain"/>
    <property type="match status" value="1"/>
</dbReference>
<dbReference type="InterPro" id="IPR036291">
    <property type="entry name" value="NAD(P)-bd_dom_sf"/>
</dbReference>